<dbReference type="Gene3D" id="3.40.50.1580">
    <property type="entry name" value="Nucleoside phosphorylase domain"/>
    <property type="match status" value="1"/>
</dbReference>
<evidence type="ECO:0000313" key="5">
    <source>
        <dbReference type="Proteomes" id="UP001147760"/>
    </source>
</evidence>
<dbReference type="OrthoDB" id="1577640at2759"/>
<feature type="coiled-coil region" evidence="1">
    <location>
        <begin position="417"/>
        <end position="474"/>
    </location>
</feature>
<reference evidence="4" key="2">
    <citation type="journal article" date="2023" name="IMA Fungus">
        <title>Comparative genomic study of the Penicillium genus elucidates a diverse pangenome and 15 lateral gene transfer events.</title>
        <authorList>
            <person name="Petersen C."/>
            <person name="Sorensen T."/>
            <person name="Nielsen M.R."/>
            <person name="Sondergaard T.E."/>
            <person name="Sorensen J.L."/>
            <person name="Fitzpatrick D.A."/>
            <person name="Frisvad J.C."/>
            <person name="Nielsen K.L."/>
        </authorList>
    </citation>
    <scope>NUCLEOTIDE SEQUENCE</scope>
    <source>
        <strain evidence="4">IBT 17660</strain>
    </source>
</reference>
<dbReference type="InterPro" id="IPR035994">
    <property type="entry name" value="Nucleoside_phosphorylase_sf"/>
</dbReference>
<name>A0A9W9WKR2_9EURO</name>
<accession>A0A9W9WKR2</accession>
<dbReference type="InterPro" id="IPR053137">
    <property type="entry name" value="NLR-like"/>
</dbReference>
<dbReference type="PANTHER" id="PTHR46082:SF6">
    <property type="entry name" value="AAA+ ATPASE DOMAIN-CONTAINING PROTEIN-RELATED"/>
    <property type="match status" value="1"/>
</dbReference>
<evidence type="ECO:0000256" key="2">
    <source>
        <dbReference type="SAM" id="MobiDB-lite"/>
    </source>
</evidence>
<evidence type="ECO:0000259" key="3">
    <source>
        <dbReference type="Pfam" id="PF01048"/>
    </source>
</evidence>
<feature type="compositionally biased region" description="Polar residues" evidence="2">
    <location>
        <begin position="596"/>
        <end position="613"/>
    </location>
</feature>
<dbReference type="GO" id="GO:0003824">
    <property type="term" value="F:catalytic activity"/>
    <property type="evidence" value="ECO:0007669"/>
    <property type="project" value="InterPro"/>
</dbReference>
<feature type="compositionally biased region" description="Low complexity" evidence="2">
    <location>
        <begin position="541"/>
        <end position="552"/>
    </location>
</feature>
<sequence>MNSQGELPRRQDFRVGWIAALQKEYLAARQVLDVHYEDYEVSRHASDVNHYTFGRIGKHYVVIANLPTGVIGTHSASAVANGLTNTFPLIRFALMVGIAGGAPTEKNDVRLGDVIIGTRMVPYSFIRQHHDRRENIGDIIVSSRDLLSTTNAVQAKITEGTVELDNIITSRFNKTEAIIEGFKRPDAGSDRLYQPDYIHAKSCDCLDAHSNYPDTQVQREERKLYEKIKVHYGPIGSADIVLRDANERDRLSEKFNLLGFEMESAGICLDKLPILPVRGICDYADSHKSKQWQGYAAAVAAVYARCLLQSVSSGELFEANNPVNAEDLTKEIELLVTTVTKMTSSRLEEQLQRHESKLEEHDKIYHNASQTMKEVREMIKMMWIVFENSAQVNSKTNDLDRQTRDNTVAIQSAHLKIEEGQKQLQKILDKMQDHIQRQQEISSPEQRPKWEVLQAEAEKENTSLEEVTKKTEAALGSAVIAFDQLSTVTGNQKFKHASEFAKLPSQFKVLGKGLISLGTKKPPSTKGHAVTRVERHQTQISTGSSSKNSGNSPRVIRKLPPLPEFQEWNGGNQQKGSGCQAVTTIPASSLIPLRRASNQKLQETKCRQSSTHESAGPPLPPRTKTVATSGPSGRLSQESSNILASVNNIVLASTTVPKLPPRPAKAVQVEVSADLLHQTSNVREQLIADLADDVVGRDKPSLSPRRRPAGNQKSCSPGSVSLVISNYNSQF</sequence>
<feature type="compositionally biased region" description="Polar residues" evidence="2">
    <location>
        <begin position="625"/>
        <end position="638"/>
    </location>
</feature>
<feature type="region of interest" description="Disordered" evidence="2">
    <location>
        <begin position="590"/>
        <end position="638"/>
    </location>
</feature>
<dbReference type="GO" id="GO:0009116">
    <property type="term" value="P:nucleoside metabolic process"/>
    <property type="evidence" value="ECO:0007669"/>
    <property type="project" value="InterPro"/>
</dbReference>
<dbReference type="PANTHER" id="PTHR46082">
    <property type="entry name" value="ATP/GTP-BINDING PROTEIN-RELATED"/>
    <property type="match status" value="1"/>
</dbReference>
<protein>
    <recommendedName>
        <fullName evidence="3">Nucleoside phosphorylase domain-containing protein</fullName>
    </recommendedName>
</protein>
<feature type="region of interest" description="Disordered" evidence="2">
    <location>
        <begin position="696"/>
        <end position="717"/>
    </location>
</feature>
<proteinExistence type="predicted"/>
<evidence type="ECO:0000256" key="1">
    <source>
        <dbReference type="SAM" id="Coils"/>
    </source>
</evidence>
<dbReference type="EMBL" id="JAPWDO010000006">
    <property type="protein sequence ID" value="KAJ5466521.1"/>
    <property type="molecule type" value="Genomic_DNA"/>
</dbReference>
<keyword evidence="1" id="KW-0175">Coiled coil</keyword>
<feature type="domain" description="Nucleoside phosphorylase" evidence="3">
    <location>
        <begin position="16"/>
        <end position="290"/>
    </location>
</feature>
<dbReference type="Pfam" id="PF01048">
    <property type="entry name" value="PNP_UDP_1"/>
    <property type="match status" value="1"/>
</dbReference>
<keyword evidence="5" id="KW-1185">Reference proteome</keyword>
<comment type="caution">
    <text evidence="4">The sequence shown here is derived from an EMBL/GenBank/DDBJ whole genome shotgun (WGS) entry which is preliminary data.</text>
</comment>
<organism evidence="4 5">
    <name type="scientific">Penicillium desertorum</name>
    <dbReference type="NCBI Taxonomy" id="1303715"/>
    <lineage>
        <taxon>Eukaryota</taxon>
        <taxon>Fungi</taxon>
        <taxon>Dikarya</taxon>
        <taxon>Ascomycota</taxon>
        <taxon>Pezizomycotina</taxon>
        <taxon>Eurotiomycetes</taxon>
        <taxon>Eurotiomycetidae</taxon>
        <taxon>Eurotiales</taxon>
        <taxon>Aspergillaceae</taxon>
        <taxon>Penicillium</taxon>
    </lineage>
</organism>
<gene>
    <name evidence="4" type="ORF">N7530_010308</name>
</gene>
<dbReference type="AlphaFoldDB" id="A0A9W9WKR2"/>
<reference evidence="4" key="1">
    <citation type="submission" date="2022-12" db="EMBL/GenBank/DDBJ databases">
        <authorList>
            <person name="Petersen C."/>
        </authorList>
    </citation>
    <scope>NUCLEOTIDE SEQUENCE</scope>
    <source>
        <strain evidence="4">IBT 17660</strain>
    </source>
</reference>
<feature type="region of interest" description="Disordered" evidence="2">
    <location>
        <begin position="518"/>
        <end position="557"/>
    </location>
</feature>
<feature type="coiled-coil region" evidence="1">
    <location>
        <begin position="344"/>
        <end position="371"/>
    </location>
</feature>
<dbReference type="SUPFAM" id="SSF53167">
    <property type="entry name" value="Purine and uridine phosphorylases"/>
    <property type="match status" value="1"/>
</dbReference>
<dbReference type="Proteomes" id="UP001147760">
    <property type="component" value="Unassembled WGS sequence"/>
</dbReference>
<evidence type="ECO:0000313" key="4">
    <source>
        <dbReference type="EMBL" id="KAJ5466521.1"/>
    </source>
</evidence>
<dbReference type="InterPro" id="IPR000845">
    <property type="entry name" value="Nucleoside_phosphorylase_d"/>
</dbReference>